<protein>
    <submittedName>
        <fullName evidence="1">Uncharacterized protein</fullName>
    </submittedName>
</protein>
<dbReference type="Proteomes" id="UP000703269">
    <property type="component" value="Unassembled WGS sequence"/>
</dbReference>
<evidence type="ECO:0000313" key="2">
    <source>
        <dbReference type="Proteomes" id="UP000703269"/>
    </source>
</evidence>
<accession>A0A9P3GD80</accession>
<name>A0A9P3GD80_9APHY</name>
<gene>
    <name evidence="1" type="ORF">PsYK624_078190</name>
</gene>
<keyword evidence="2" id="KW-1185">Reference proteome</keyword>
<comment type="caution">
    <text evidence="1">The sequence shown here is derived from an EMBL/GenBank/DDBJ whole genome shotgun (WGS) entry which is preliminary data.</text>
</comment>
<dbReference type="AlphaFoldDB" id="A0A9P3GD80"/>
<proteinExistence type="predicted"/>
<evidence type="ECO:0000313" key="1">
    <source>
        <dbReference type="EMBL" id="GJE91669.1"/>
    </source>
</evidence>
<dbReference type="EMBL" id="BPQB01000022">
    <property type="protein sequence ID" value="GJE91669.1"/>
    <property type="molecule type" value="Genomic_DNA"/>
</dbReference>
<reference evidence="1 2" key="1">
    <citation type="submission" date="2021-08" db="EMBL/GenBank/DDBJ databases">
        <title>Draft Genome Sequence of Phanerochaete sordida strain YK-624.</title>
        <authorList>
            <person name="Mori T."/>
            <person name="Dohra H."/>
            <person name="Suzuki T."/>
            <person name="Kawagishi H."/>
            <person name="Hirai H."/>
        </authorList>
    </citation>
    <scope>NUCLEOTIDE SEQUENCE [LARGE SCALE GENOMIC DNA]</scope>
    <source>
        <strain evidence="1 2">YK-624</strain>
    </source>
</reference>
<sequence>MMCPSGSRGIRGGCHYVAIGLSNSCFYPFRRCKLRGLCGSAMTLHTQVLGGARRTLTDEPRSPRPCLVPERITSTTLSISRGYL</sequence>
<organism evidence="1 2">
    <name type="scientific">Phanerochaete sordida</name>
    <dbReference type="NCBI Taxonomy" id="48140"/>
    <lineage>
        <taxon>Eukaryota</taxon>
        <taxon>Fungi</taxon>
        <taxon>Dikarya</taxon>
        <taxon>Basidiomycota</taxon>
        <taxon>Agaricomycotina</taxon>
        <taxon>Agaricomycetes</taxon>
        <taxon>Polyporales</taxon>
        <taxon>Phanerochaetaceae</taxon>
        <taxon>Phanerochaete</taxon>
    </lineage>
</organism>